<sequence length="251" mass="28788">MKKIKTRSIEPETLHFVARLGRTVRSAFDADTLIRYELLRRHSLHAILPKLSRLAQNQVPITGESLNVIYGLSRDHHSFDAPTLDWGFNLTEPQATKTIAHLLNKGSGDVLALRIIAFLSAMKSPYVPTIGEARSAVVEAEVNRIDLVLKYQKEGSDKYSAVIIEAKFGHKITRGQLSKYTKIIKRDKSVDMASTEWVILGIDDNAMNGLKGRQWNKWRFVSWRGLWLRFEKARPIEDDPNLTIFLQWLWH</sequence>
<dbReference type="RefSeq" id="WP_340277772.1">
    <property type="nucleotide sequence ID" value="NZ_JBAKIA010000032.1"/>
</dbReference>
<dbReference type="Pfam" id="PF14281">
    <property type="entry name" value="PDDEXK_4"/>
    <property type="match status" value="1"/>
</dbReference>
<proteinExistence type="predicted"/>
<comment type="caution">
    <text evidence="1">The sequence shown here is derived from an EMBL/GenBank/DDBJ whole genome shotgun (WGS) entry which is preliminary data.</text>
</comment>
<evidence type="ECO:0000313" key="1">
    <source>
        <dbReference type="EMBL" id="MEJ8476914.1"/>
    </source>
</evidence>
<keyword evidence="2" id="KW-1185">Reference proteome</keyword>
<dbReference type="Proteomes" id="UP001385499">
    <property type="component" value="Unassembled WGS sequence"/>
</dbReference>
<protein>
    <submittedName>
        <fullName evidence="1">PD-(D/E)XK nuclease family protein</fullName>
    </submittedName>
</protein>
<organism evidence="1 2">
    <name type="scientific">Roseibium algae</name>
    <dbReference type="NCBI Taxonomy" id="3123038"/>
    <lineage>
        <taxon>Bacteria</taxon>
        <taxon>Pseudomonadati</taxon>
        <taxon>Pseudomonadota</taxon>
        <taxon>Alphaproteobacteria</taxon>
        <taxon>Hyphomicrobiales</taxon>
        <taxon>Stappiaceae</taxon>
        <taxon>Roseibium</taxon>
    </lineage>
</organism>
<dbReference type="EMBL" id="JBAKIA010000032">
    <property type="protein sequence ID" value="MEJ8476914.1"/>
    <property type="molecule type" value="Genomic_DNA"/>
</dbReference>
<feature type="non-terminal residue" evidence="1">
    <location>
        <position position="251"/>
    </location>
</feature>
<accession>A0ABU8TRV9</accession>
<reference evidence="1 2" key="1">
    <citation type="submission" date="2024-02" db="EMBL/GenBank/DDBJ databases">
        <title>Roseibium algae sp. nov., isolated from marine alga (Grateloupia sp.), showing potential in myo-inositol conversion.</title>
        <authorList>
            <person name="Wang Y."/>
        </authorList>
    </citation>
    <scope>NUCLEOTIDE SEQUENCE [LARGE SCALE GENOMIC DNA]</scope>
    <source>
        <strain evidence="1 2">H3510</strain>
    </source>
</reference>
<gene>
    <name evidence="1" type="ORF">V6575_22800</name>
</gene>
<dbReference type="InterPro" id="IPR029470">
    <property type="entry name" value="PDDEXK_4"/>
</dbReference>
<name>A0ABU8TRV9_9HYPH</name>
<evidence type="ECO:0000313" key="2">
    <source>
        <dbReference type="Proteomes" id="UP001385499"/>
    </source>
</evidence>